<protein>
    <recommendedName>
        <fullName evidence="3">GAG-pre-integrase domain-containing protein</fullName>
    </recommendedName>
</protein>
<feature type="non-terminal residue" evidence="1">
    <location>
        <position position="121"/>
    </location>
</feature>
<name>A0A0L0UL04_9BASI</name>
<evidence type="ECO:0000313" key="1">
    <source>
        <dbReference type="EMBL" id="KNE87777.1"/>
    </source>
</evidence>
<comment type="caution">
    <text evidence="1">The sequence shown here is derived from an EMBL/GenBank/DDBJ whole genome shotgun (WGS) entry which is preliminary data.</text>
</comment>
<accession>A0A0L0UL04</accession>
<organism evidence="1 2">
    <name type="scientific">Puccinia striiformis f. sp. tritici PST-78</name>
    <dbReference type="NCBI Taxonomy" id="1165861"/>
    <lineage>
        <taxon>Eukaryota</taxon>
        <taxon>Fungi</taxon>
        <taxon>Dikarya</taxon>
        <taxon>Basidiomycota</taxon>
        <taxon>Pucciniomycotina</taxon>
        <taxon>Pucciniomycetes</taxon>
        <taxon>Pucciniales</taxon>
        <taxon>Pucciniaceae</taxon>
        <taxon>Puccinia</taxon>
    </lineage>
</organism>
<keyword evidence="2" id="KW-1185">Reference proteome</keyword>
<gene>
    <name evidence="1" type="ORF">PSTG_18832</name>
</gene>
<proteinExistence type="predicted"/>
<dbReference type="EMBL" id="AJIL01004177">
    <property type="protein sequence ID" value="KNE87777.1"/>
    <property type="molecule type" value="Genomic_DNA"/>
</dbReference>
<evidence type="ECO:0000313" key="2">
    <source>
        <dbReference type="Proteomes" id="UP000054564"/>
    </source>
</evidence>
<reference evidence="2" key="1">
    <citation type="submission" date="2014-03" db="EMBL/GenBank/DDBJ databases">
        <title>The Genome Sequence of Puccinia striiformis f. sp. tritici PST-78.</title>
        <authorList>
            <consortium name="The Broad Institute Genome Sequencing Platform"/>
            <person name="Cuomo C."/>
            <person name="Hulbert S."/>
            <person name="Chen X."/>
            <person name="Walker B."/>
            <person name="Young S.K."/>
            <person name="Zeng Q."/>
            <person name="Gargeya S."/>
            <person name="Fitzgerald M."/>
            <person name="Haas B."/>
            <person name="Abouelleil A."/>
            <person name="Alvarado L."/>
            <person name="Arachchi H.M."/>
            <person name="Berlin A.M."/>
            <person name="Chapman S.B."/>
            <person name="Goldberg J."/>
            <person name="Griggs A."/>
            <person name="Gujja S."/>
            <person name="Hansen M."/>
            <person name="Howarth C."/>
            <person name="Imamovic A."/>
            <person name="Larimer J."/>
            <person name="McCowan C."/>
            <person name="Montmayeur A."/>
            <person name="Murphy C."/>
            <person name="Neiman D."/>
            <person name="Pearson M."/>
            <person name="Priest M."/>
            <person name="Roberts A."/>
            <person name="Saif S."/>
            <person name="Shea T."/>
            <person name="Sisk P."/>
            <person name="Sykes S."/>
            <person name="Wortman J."/>
            <person name="Nusbaum C."/>
            <person name="Birren B."/>
        </authorList>
    </citation>
    <scope>NUCLEOTIDE SEQUENCE [LARGE SCALE GENOMIC DNA]</scope>
    <source>
        <strain evidence="2">race PST-78</strain>
    </source>
</reference>
<evidence type="ECO:0008006" key="3">
    <source>
        <dbReference type="Google" id="ProtNLM"/>
    </source>
</evidence>
<dbReference type="AlphaFoldDB" id="A0A0L0UL04"/>
<dbReference type="OrthoDB" id="10427448at2759"/>
<sequence length="121" mass="14122">MSNQPSMDAIKWHERLGHANDKAVKKFLERFVSVEAARNWPPFDPLNLHRPIHSKVVALKRSGKNFVAWERQINETLDFVFHTDDFITNSSWDLLHTKHFPSVTILLRSSVELSMRNMLAK</sequence>
<dbReference type="Proteomes" id="UP000054564">
    <property type="component" value="Unassembled WGS sequence"/>
</dbReference>